<keyword evidence="6" id="KW-1185">Reference proteome</keyword>
<dbReference type="SUPFAM" id="SSF51735">
    <property type="entry name" value="NAD(P)-binding Rossmann-fold domains"/>
    <property type="match status" value="1"/>
</dbReference>
<sequence>MDGRRTVGSRSQPGFLRGSPDERQVAAARHEQEVREVHQGEACREAREGRRDRRPGRGHGRQEEVSLLSLGVIGTSAKENEHRLPLHPDHLARLDPEIAGRITLEHGYGERFGRRDEELAAHVAGFAAREEIIAGSDIVVLPKPQHEDVAAMHAGQVLWGWPHCVQDTGLTQLAIDRELTLIAFEAMNHWTRDGHVGLHVFHKNNELAGYCSVLQAMELTGITGDYGRRLSAVVIGFGATARGAVTALKAHGVSDVAVLTTRGVAAVGSPIHSVLIRQFDHDPDDPGNSQVITDRGREPLAAYLAENDIVVNCTLQDTAAPLTYLRTADLAAFRQGSLVVDVSCDEAMGFEWATPTTFDEPMFTVGDKVHYYAVDHSPSYLWNSATWENSEALMPFMETVMSGPDAWEGSETISRAIEIQAGHVRNPAILAFQGRSAAHPHLVG</sequence>
<feature type="region of interest" description="Disordered" evidence="2">
    <location>
        <begin position="1"/>
        <end position="63"/>
    </location>
</feature>
<evidence type="ECO:0000313" key="6">
    <source>
        <dbReference type="Proteomes" id="UP000244867"/>
    </source>
</evidence>
<dbReference type="CDD" id="cd12181">
    <property type="entry name" value="ceo_syn"/>
    <property type="match status" value="1"/>
</dbReference>
<feature type="domain" description="Alanine dehydrogenase/pyridine nucleotide transhydrogenase NAD(H)-binding" evidence="3">
    <location>
        <begin position="211"/>
        <end position="373"/>
    </location>
</feature>
<keyword evidence="1" id="KW-0560">Oxidoreductase</keyword>
<dbReference type="SMART" id="SM01003">
    <property type="entry name" value="AlaDh_PNT_N"/>
    <property type="match status" value="1"/>
</dbReference>
<name>A0A2R7YUR5_9ACTN</name>
<dbReference type="GO" id="GO:0006524">
    <property type="term" value="P:alanine catabolic process"/>
    <property type="evidence" value="ECO:0007669"/>
    <property type="project" value="TreeGrafter"/>
</dbReference>
<dbReference type="AlphaFoldDB" id="A0A2R7YUR5"/>
<dbReference type="InterPro" id="IPR036291">
    <property type="entry name" value="NAD(P)-bd_dom_sf"/>
</dbReference>
<dbReference type="GO" id="GO:0000286">
    <property type="term" value="F:alanine dehydrogenase activity"/>
    <property type="evidence" value="ECO:0007669"/>
    <property type="project" value="TreeGrafter"/>
</dbReference>
<organism evidence="5 6">
    <name type="scientific">Nocardioides currus</name>
    <dbReference type="NCBI Taxonomy" id="2133958"/>
    <lineage>
        <taxon>Bacteria</taxon>
        <taxon>Bacillati</taxon>
        <taxon>Actinomycetota</taxon>
        <taxon>Actinomycetes</taxon>
        <taxon>Propionibacteriales</taxon>
        <taxon>Nocardioidaceae</taxon>
        <taxon>Nocardioides</taxon>
    </lineage>
</organism>
<proteinExistence type="predicted"/>
<dbReference type="Pfam" id="PF01262">
    <property type="entry name" value="AlaDh_PNT_C"/>
    <property type="match status" value="1"/>
</dbReference>
<dbReference type="Pfam" id="PF05222">
    <property type="entry name" value="AlaDh_PNT_N"/>
    <property type="match status" value="1"/>
</dbReference>
<dbReference type="SUPFAM" id="SSF52283">
    <property type="entry name" value="Formate/glycerate dehydrogenase catalytic domain-like"/>
    <property type="match status" value="1"/>
</dbReference>
<dbReference type="InterPro" id="IPR007886">
    <property type="entry name" value="AlaDH/PNT_N"/>
</dbReference>
<evidence type="ECO:0000256" key="2">
    <source>
        <dbReference type="SAM" id="MobiDB-lite"/>
    </source>
</evidence>
<evidence type="ECO:0000259" key="3">
    <source>
        <dbReference type="SMART" id="SM01002"/>
    </source>
</evidence>
<dbReference type="SMART" id="SM01002">
    <property type="entry name" value="AlaDh_PNT_C"/>
    <property type="match status" value="1"/>
</dbReference>
<dbReference type="PANTHER" id="PTHR42795:SF1">
    <property type="entry name" value="ALANINE DEHYDROGENASE"/>
    <property type="match status" value="1"/>
</dbReference>
<dbReference type="GO" id="GO:0047126">
    <property type="term" value="F:N5-(carboxyethyl)ornithine synthase activity"/>
    <property type="evidence" value="ECO:0007669"/>
    <property type="project" value="InterPro"/>
</dbReference>
<dbReference type="InterPro" id="IPR007698">
    <property type="entry name" value="AlaDH/PNT_NAD(H)-bd"/>
</dbReference>
<dbReference type="Gene3D" id="3.40.50.720">
    <property type="entry name" value="NAD(P)-binding Rossmann-like Domain"/>
    <property type="match status" value="2"/>
</dbReference>
<dbReference type="GO" id="GO:0005886">
    <property type="term" value="C:plasma membrane"/>
    <property type="evidence" value="ECO:0007669"/>
    <property type="project" value="TreeGrafter"/>
</dbReference>
<dbReference type="OrthoDB" id="5918420at2"/>
<gene>
    <name evidence="5" type="ORF">C7S10_16315</name>
</gene>
<feature type="compositionally biased region" description="Basic and acidic residues" evidence="2">
    <location>
        <begin position="19"/>
        <end position="51"/>
    </location>
</feature>
<reference evidence="5 6" key="1">
    <citation type="submission" date="2018-03" db="EMBL/GenBank/DDBJ databases">
        <authorList>
            <person name="Keele B.F."/>
        </authorList>
    </citation>
    <scope>NUCLEOTIDE SEQUENCE [LARGE SCALE GENOMIC DNA]</scope>
    <source>
        <strain evidence="5 6">IB-3</strain>
    </source>
</reference>
<accession>A0A2R7YUR5</accession>
<evidence type="ECO:0000259" key="4">
    <source>
        <dbReference type="SMART" id="SM01003"/>
    </source>
</evidence>
<protein>
    <submittedName>
        <fullName evidence="5">Alanine dehydrogenase</fullName>
    </submittedName>
</protein>
<dbReference type="InterPro" id="IPR046951">
    <property type="entry name" value="CEOS"/>
</dbReference>
<dbReference type="EMBL" id="PYXZ01000007">
    <property type="protein sequence ID" value="PUA80108.1"/>
    <property type="molecule type" value="Genomic_DNA"/>
</dbReference>
<evidence type="ECO:0000313" key="5">
    <source>
        <dbReference type="EMBL" id="PUA80108.1"/>
    </source>
</evidence>
<evidence type="ECO:0000256" key="1">
    <source>
        <dbReference type="ARBA" id="ARBA00023002"/>
    </source>
</evidence>
<feature type="domain" description="Alanine dehydrogenase/pyridine nucleotide transhydrogenase N-terminal" evidence="4">
    <location>
        <begin position="71"/>
        <end position="208"/>
    </location>
</feature>
<dbReference type="PANTHER" id="PTHR42795">
    <property type="entry name" value="ALANINE DEHYDROGENASE"/>
    <property type="match status" value="1"/>
</dbReference>
<dbReference type="Proteomes" id="UP000244867">
    <property type="component" value="Unassembled WGS sequence"/>
</dbReference>
<comment type="caution">
    <text evidence="5">The sequence shown here is derived from an EMBL/GenBank/DDBJ whole genome shotgun (WGS) entry which is preliminary data.</text>
</comment>